<dbReference type="Pfam" id="PF07669">
    <property type="entry name" value="Eco57I"/>
    <property type="match status" value="1"/>
</dbReference>
<dbReference type="AlphaFoldDB" id="A0A7H1JAP3"/>
<dbReference type="PROSITE" id="PS00092">
    <property type="entry name" value="N6_MTASE"/>
    <property type="match status" value="1"/>
</dbReference>
<comment type="catalytic activity">
    <reaction evidence="7">
        <text>a 2'-deoxyadenosine in DNA + S-adenosyl-L-methionine = an N(6)-methyl-2'-deoxyadenosine in DNA + S-adenosyl-L-homocysteine + H(+)</text>
        <dbReference type="Rhea" id="RHEA:15197"/>
        <dbReference type="Rhea" id="RHEA-COMP:12418"/>
        <dbReference type="Rhea" id="RHEA-COMP:12419"/>
        <dbReference type="ChEBI" id="CHEBI:15378"/>
        <dbReference type="ChEBI" id="CHEBI:57856"/>
        <dbReference type="ChEBI" id="CHEBI:59789"/>
        <dbReference type="ChEBI" id="CHEBI:90615"/>
        <dbReference type="ChEBI" id="CHEBI:90616"/>
        <dbReference type="EC" id="2.1.1.72"/>
    </reaction>
</comment>
<dbReference type="InterPro" id="IPR044946">
    <property type="entry name" value="Restrct_endonuc_typeI_TRD_sf"/>
</dbReference>
<organism evidence="9 10">
    <name type="scientific">Marinomonas arctica</name>
    <dbReference type="NCBI Taxonomy" id="383750"/>
    <lineage>
        <taxon>Bacteria</taxon>
        <taxon>Pseudomonadati</taxon>
        <taxon>Pseudomonadota</taxon>
        <taxon>Gammaproteobacteria</taxon>
        <taxon>Oceanospirillales</taxon>
        <taxon>Oceanospirillaceae</taxon>
        <taxon>Marinomonas</taxon>
    </lineage>
</organism>
<dbReference type="InterPro" id="IPR002052">
    <property type="entry name" value="DNA_methylase_N6_adenine_CS"/>
</dbReference>
<keyword evidence="2 9" id="KW-0489">Methyltransferase</keyword>
<accession>A0A7H1JAP3</accession>
<dbReference type="OrthoDB" id="9784823at2"/>
<dbReference type="SUPFAM" id="SSF53335">
    <property type="entry name" value="S-adenosyl-L-methionine-dependent methyltransferases"/>
    <property type="match status" value="1"/>
</dbReference>
<reference evidence="9 10" key="1">
    <citation type="submission" date="2020-09" db="EMBL/GenBank/DDBJ databases">
        <title>Complete genome sequence of an Arctic sea ice bacterium Marinomonas arctica BSI20414.</title>
        <authorList>
            <person name="Liao L."/>
            <person name="Chen B."/>
        </authorList>
    </citation>
    <scope>NUCLEOTIDE SEQUENCE [LARGE SCALE GENOMIC DNA]</scope>
    <source>
        <strain evidence="9 10">BSI20414</strain>
    </source>
</reference>
<dbReference type="InterPro" id="IPR011639">
    <property type="entry name" value="MethylTrfase_TaqI-like_dom"/>
</dbReference>
<evidence type="ECO:0000256" key="3">
    <source>
        <dbReference type="ARBA" id="ARBA00022679"/>
    </source>
</evidence>
<dbReference type="Proteomes" id="UP000516370">
    <property type="component" value="Chromosome"/>
</dbReference>
<keyword evidence="4" id="KW-0949">S-adenosyl-L-methionine</keyword>
<dbReference type="KEGG" id="mard:IBG28_08100"/>
<dbReference type="PRINTS" id="PR00507">
    <property type="entry name" value="N12N6MTFRASE"/>
</dbReference>
<dbReference type="GO" id="GO:0009007">
    <property type="term" value="F:site-specific DNA-methyltransferase (adenine-specific) activity"/>
    <property type="evidence" value="ECO:0007669"/>
    <property type="project" value="UniProtKB-EC"/>
</dbReference>
<dbReference type="SUPFAM" id="SSF116734">
    <property type="entry name" value="DNA methylase specificity domain"/>
    <property type="match status" value="1"/>
</dbReference>
<dbReference type="GO" id="GO:0032259">
    <property type="term" value="P:methylation"/>
    <property type="evidence" value="ECO:0007669"/>
    <property type="project" value="UniProtKB-KW"/>
</dbReference>
<sequence length="370" mass="42482">MVELNQYYTSESTSFLLASMLDVENVHSCLELSAGKGALIDPIKALNDNIRFTTVDLDGNNTDKLIEKYPDDIHMCSDALDINLNLEANYFDLAVCNPPFTYIDLSDNYKSILGQDFNFIFNKSSKIRAEVLFIIRNLFFLKEGATLAVIVPDFIFSSYSLSKFREVLFSRFTLTKVIDCEYKSFKKTEAKTYVLFIKKIEPVSVDNSVPYFVFSSGNIKKDKILLSSTFIKKNKVDNIGYTIFRGINSSKECRLLGEPFHHNYAHVKDLSNVYYFSNSEKKTNFKYAFRGDILIHRVGRNIGRTVILDSEYVIISDCVIVLRFHNVELKKSFLDYWASKKNEWISNNQKGTCAKNISINSFKNLISSLR</sequence>
<keyword evidence="3" id="KW-0808">Transferase</keyword>
<gene>
    <name evidence="9" type="ORF">IBG28_08100</name>
</gene>
<dbReference type="REBASE" id="445444">
    <property type="entry name" value="M.Maz20414ORF8100P"/>
</dbReference>
<dbReference type="PANTHER" id="PTHR33841:SF4">
    <property type="entry name" value="RESTRICTION MODIFICATION SYSTEM DNA SPECIFICITY DOMAIN"/>
    <property type="match status" value="1"/>
</dbReference>
<keyword evidence="6" id="KW-0238">DNA-binding</keyword>
<dbReference type="Gene3D" id="3.90.220.20">
    <property type="entry name" value="DNA methylase specificity domains"/>
    <property type="match status" value="1"/>
</dbReference>
<dbReference type="InterPro" id="IPR029063">
    <property type="entry name" value="SAM-dependent_MTases_sf"/>
</dbReference>
<dbReference type="EC" id="2.1.1.72" evidence="1"/>
<keyword evidence="10" id="KW-1185">Reference proteome</keyword>
<evidence type="ECO:0000256" key="7">
    <source>
        <dbReference type="ARBA" id="ARBA00047942"/>
    </source>
</evidence>
<evidence type="ECO:0000256" key="2">
    <source>
        <dbReference type="ARBA" id="ARBA00022603"/>
    </source>
</evidence>
<evidence type="ECO:0000313" key="9">
    <source>
        <dbReference type="EMBL" id="QNT07559.1"/>
    </source>
</evidence>
<protein>
    <recommendedName>
        <fullName evidence="1">site-specific DNA-methyltransferase (adenine-specific)</fullName>
        <ecNumber evidence="1">2.1.1.72</ecNumber>
    </recommendedName>
</protein>
<dbReference type="EMBL" id="CP061081">
    <property type="protein sequence ID" value="QNT07559.1"/>
    <property type="molecule type" value="Genomic_DNA"/>
</dbReference>
<dbReference type="GO" id="GO:0003677">
    <property type="term" value="F:DNA binding"/>
    <property type="evidence" value="ECO:0007669"/>
    <property type="project" value="UniProtKB-KW"/>
</dbReference>
<dbReference type="RefSeq" id="WP_111606141.1">
    <property type="nucleotide sequence ID" value="NZ_BMLJ01000003.1"/>
</dbReference>
<evidence type="ECO:0000256" key="6">
    <source>
        <dbReference type="ARBA" id="ARBA00023125"/>
    </source>
</evidence>
<evidence type="ECO:0000259" key="8">
    <source>
        <dbReference type="Pfam" id="PF07669"/>
    </source>
</evidence>
<dbReference type="InterPro" id="IPR050953">
    <property type="entry name" value="N4_N6_ade-DNA_methylase"/>
</dbReference>
<dbReference type="PANTHER" id="PTHR33841">
    <property type="entry name" value="DNA METHYLTRANSFERASE YEEA-RELATED"/>
    <property type="match status" value="1"/>
</dbReference>
<feature type="domain" description="Type II methyltransferase M.TaqI-like" evidence="8">
    <location>
        <begin position="56"/>
        <end position="184"/>
    </location>
</feature>
<name>A0A7H1JAP3_9GAMM</name>
<keyword evidence="5" id="KW-0680">Restriction system</keyword>
<dbReference type="GO" id="GO:0009307">
    <property type="term" value="P:DNA restriction-modification system"/>
    <property type="evidence" value="ECO:0007669"/>
    <property type="project" value="UniProtKB-KW"/>
</dbReference>
<evidence type="ECO:0000313" key="10">
    <source>
        <dbReference type="Proteomes" id="UP000516370"/>
    </source>
</evidence>
<evidence type="ECO:0000256" key="5">
    <source>
        <dbReference type="ARBA" id="ARBA00022747"/>
    </source>
</evidence>
<dbReference type="Gene3D" id="3.40.50.150">
    <property type="entry name" value="Vaccinia Virus protein VP39"/>
    <property type="match status" value="1"/>
</dbReference>
<evidence type="ECO:0000256" key="4">
    <source>
        <dbReference type="ARBA" id="ARBA00022691"/>
    </source>
</evidence>
<evidence type="ECO:0000256" key="1">
    <source>
        <dbReference type="ARBA" id="ARBA00011900"/>
    </source>
</evidence>
<proteinExistence type="predicted"/>